<evidence type="ECO:0000256" key="9">
    <source>
        <dbReference type="ARBA" id="ARBA00023136"/>
    </source>
</evidence>
<dbReference type="GO" id="GO:0015450">
    <property type="term" value="F:protein-transporting ATPase activity"/>
    <property type="evidence" value="ECO:0007669"/>
    <property type="project" value="UniProtKB-UniRule"/>
</dbReference>
<evidence type="ECO:0000256" key="3">
    <source>
        <dbReference type="ARBA" id="ARBA00022448"/>
    </source>
</evidence>
<evidence type="ECO:0000256" key="7">
    <source>
        <dbReference type="ARBA" id="ARBA00022989"/>
    </source>
</evidence>
<evidence type="ECO:0000256" key="1">
    <source>
        <dbReference type="ARBA" id="ARBA00004651"/>
    </source>
</evidence>
<keyword evidence="7 10" id="KW-1133">Transmembrane helix</keyword>
<sequence length="80" mass="8176">MLTLAKVLLVIVSITLIIAVLLQSGRSAGLGGLAGGTEQMMGRKARGLDAVMAKITAGLATAFILLSIWVAWLVSHSASA</sequence>
<dbReference type="PANTHER" id="PTHR34182:SF1">
    <property type="entry name" value="PROTEIN-EXPORT MEMBRANE PROTEIN SECG"/>
    <property type="match status" value="1"/>
</dbReference>
<dbReference type="RefSeq" id="WP_282198474.1">
    <property type="nucleotide sequence ID" value="NZ_BOQE01000001.1"/>
</dbReference>
<dbReference type="EMBL" id="BOQE01000001">
    <property type="protein sequence ID" value="GIM45256.1"/>
    <property type="molecule type" value="Genomic_DNA"/>
</dbReference>
<dbReference type="Proteomes" id="UP001057291">
    <property type="component" value="Unassembled WGS sequence"/>
</dbReference>
<comment type="function">
    <text evidence="10">Involved in protein export. Participates in an early event of protein translocation.</text>
</comment>
<evidence type="ECO:0000256" key="5">
    <source>
        <dbReference type="ARBA" id="ARBA00022692"/>
    </source>
</evidence>
<organism evidence="11 12">
    <name type="scientific">Collibacillus ludicampi</name>
    <dbReference type="NCBI Taxonomy" id="2771369"/>
    <lineage>
        <taxon>Bacteria</taxon>
        <taxon>Bacillati</taxon>
        <taxon>Bacillota</taxon>
        <taxon>Bacilli</taxon>
        <taxon>Bacillales</taxon>
        <taxon>Alicyclobacillaceae</taxon>
        <taxon>Collibacillus</taxon>
    </lineage>
</organism>
<gene>
    <name evidence="11" type="ORF">DNHGIG_08050</name>
</gene>
<dbReference type="AlphaFoldDB" id="A0AAV4LBY2"/>
<name>A0AAV4LBY2_9BACL</name>
<dbReference type="PRINTS" id="PR01651">
    <property type="entry name" value="SECGEXPORT"/>
</dbReference>
<evidence type="ECO:0000256" key="4">
    <source>
        <dbReference type="ARBA" id="ARBA00022475"/>
    </source>
</evidence>
<evidence type="ECO:0000256" key="6">
    <source>
        <dbReference type="ARBA" id="ARBA00022927"/>
    </source>
</evidence>
<evidence type="ECO:0000256" key="8">
    <source>
        <dbReference type="ARBA" id="ARBA00023010"/>
    </source>
</evidence>
<dbReference type="InterPro" id="IPR004692">
    <property type="entry name" value="SecG"/>
</dbReference>
<keyword evidence="5 10" id="KW-0812">Transmembrane</keyword>
<keyword evidence="3 10" id="KW-0813">Transport</keyword>
<dbReference type="GO" id="GO:0005886">
    <property type="term" value="C:plasma membrane"/>
    <property type="evidence" value="ECO:0007669"/>
    <property type="project" value="UniProtKB-SubCell"/>
</dbReference>
<keyword evidence="6 10" id="KW-0653">Protein transport</keyword>
<keyword evidence="12" id="KW-1185">Reference proteome</keyword>
<comment type="caution">
    <text evidence="11">The sequence shown here is derived from an EMBL/GenBank/DDBJ whole genome shotgun (WGS) entry which is preliminary data.</text>
</comment>
<evidence type="ECO:0000256" key="10">
    <source>
        <dbReference type="RuleBase" id="RU365087"/>
    </source>
</evidence>
<protein>
    <recommendedName>
        <fullName evidence="10">Protein-export membrane protein SecG</fullName>
    </recommendedName>
</protein>
<reference evidence="11" key="1">
    <citation type="journal article" date="2023" name="Int. J. Syst. Evol. Microbiol.">
        <title>Collibacillus ludicampi gen. nov., sp. nov., a new soil bacterium of the family Alicyclobacillaceae.</title>
        <authorList>
            <person name="Jojima T."/>
            <person name="Ioku Y."/>
            <person name="Fukuta Y."/>
            <person name="Shirasaka N."/>
            <person name="Matsumura Y."/>
            <person name="Mori M."/>
        </authorList>
    </citation>
    <scope>NUCLEOTIDE SEQUENCE</scope>
    <source>
        <strain evidence="11">TP075</strain>
    </source>
</reference>
<comment type="caution">
    <text evidence="10">Lacks conserved residue(s) required for the propagation of feature annotation.</text>
</comment>
<dbReference type="GO" id="GO:0065002">
    <property type="term" value="P:intracellular protein transmembrane transport"/>
    <property type="evidence" value="ECO:0007669"/>
    <property type="project" value="TreeGrafter"/>
</dbReference>
<dbReference type="NCBIfam" id="TIGR00810">
    <property type="entry name" value="secG"/>
    <property type="match status" value="1"/>
</dbReference>
<keyword evidence="4 10" id="KW-1003">Cell membrane</keyword>
<keyword evidence="9 10" id="KW-0472">Membrane</keyword>
<accession>A0AAV4LBY2</accession>
<feature type="transmembrane region" description="Helical" evidence="10">
    <location>
        <begin position="51"/>
        <end position="74"/>
    </location>
</feature>
<proteinExistence type="inferred from homology"/>
<evidence type="ECO:0000313" key="12">
    <source>
        <dbReference type="Proteomes" id="UP001057291"/>
    </source>
</evidence>
<dbReference type="Pfam" id="PF03840">
    <property type="entry name" value="SecG"/>
    <property type="match status" value="1"/>
</dbReference>
<keyword evidence="8 10" id="KW-0811">Translocation</keyword>
<dbReference type="PANTHER" id="PTHR34182">
    <property type="entry name" value="PROTEIN-EXPORT MEMBRANE PROTEIN SECG"/>
    <property type="match status" value="1"/>
</dbReference>
<dbReference type="GO" id="GO:0009306">
    <property type="term" value="P:protein secretion"/>
    <property type="evidence" value="ECO:0007669"/>
    <property type="project" value="UniProtKB-UniRule"/>
</dbReference>
<evidence type="ECO:0000313" key="11">
    <source>
        <dbReference type="EMBL" id="GIM45256.1"/>
    </source>
</evidence>
<comment type="subcellular location">
    <subcellularLocation>
        <location evidence="1 10">Cell membrane</location>
        <topology evidence="1 10">Multi-pass membrane protein</topology>
    </subcellularLocation>
</comment>
<comment type="similarity">
    <text evidence="2 10">Belongs to the SecG family.</text>
</comment>
<evidence type="ECO:0000256" key="2">
    <source>
        <dbReference type="ARBA" id="ARBA00008445"/>
    </source>
</evidence>
<dbReference type="GO" id="GO:0043952">
    <property type="term" value="P:protein transport by the Sec complex"/>
    <property type="evidence" value="ECO:0007669"/>
    <property type="project" value="TreeGrafter"/>
</dbReference>